<dbReference type="PANTHER" id="PTHR36435:SF1">
    <property type="entry name" value="CAAX AMINO TERMINAL PROTEASE FAMILY PROTEIN"/>
    <property type="match status" value="1"/>
</dbReference>
<dbReference type="GO" id="GO:0080120">
    <property type="term" value="P:CAAX-box protein maturation"/>
    <property type="evidence" value="ECO:0007669"/>
    <property type="project" value="UniProtKB-ARBA"/>
</dbReference>
<feature type="transmembrane region" description="Helical" evidence="1">
    <location>
        <begin position="187"/>
        <end position="217"/>
    </location>
</feature>
<reference evidence="3 4" key="1">
    <citation type="submission" date="2014-08" db="EMBL/GenBank/DDBJ databases">
        <authorList>
            <person name="den Bakker H.C."/>
        </authorList>
    </citation>
    <scope>NUCLEOTIDE SEQUENCE [LARGE SCALE GENOMIC DNA]</scope>
    <source>
        <strain evidence="3 4">DSM 18334</strain>
    </source>
</reference>
<feature type="transmembrane region" description="Helical" evidence="1">
    <location>
        <begin position="127"/>
        <end position="145"/>
    </location>
</feature>
<keyword evidence="1" id="KW-0472">Membrane</keyword>
<evidence type="ECO:0000313" key="4">
    <source>
        <dbReference type="Proteomes" id="UP000029734"/>
    </source>
</evidence>
<dbReference type="eggNOG" id="ENOG50306M0">
    <property type="taxonomic scope" value="Bacteria"/>
</dbReference>
<comment type="caution">
    <text evidence="3">The sequence shown here is derived from an EMBL/GenBank/DDBJ whole genome shotgun (WGS) entry which is preliminary data.</text>
</comment>
<reference evidence="3 4" key="2">
    <citation type="submission" date="2014-10" db="EMBL/GenBank/DDBJ databases">
        <title>Comparative genomics of the Paenibacillus odorifer group.</title>
        <authorList>
            <person name="Tsai Y.-C."/>
            <person name="Martin N."/>
            <person name="Korlach J."/>
            <person name="Wiedmann M."/>
        </authorList>
    </citation>
    <scope>NUCLEOTIDE SEQUENCE [LARGE SCALE GENOMIC DNA]</scope>
    <source>
        <strain evidence="3 4">DSM 18334</strain>
    </source>
</reference>
<gene>
    <name evidence="3" type="ORF">PWYN_17445</name>
</gene>
<protein>
    <recommendedName>
        <fullName evidence="2">CAAX prenyl protease 2/Lysostaphin resistance protein A-like domain-containing protein</fullName>
    </recommendedName>
</protein>
<dbReference type="AlphaFoldDB" id="A0A098M2G3"/>
<dbReference type="PANTHER" id="PTHR36435">
    <property type="entry name" value="SLR1288 PROTEIN"/>
    <property type="match status" value="1"/>
</dbReference>
<feature type="domain" description="CAAX prenyl protease 2/Lysostaphin resistance protein A-like" evidence="2">
    <location>
        <begin position="124"/>
        <end position="218"/>
    </location>
</feature>
<dbReference type="OrthoDB" id="2990594at2"/>
<keyword evidence="1" id="KW-1133">Transmembrane helix</keyword>
<dbReference type="EMBL" id="JQCR01000003">
    <property type="protein sequence ID" value="KGE16514.1"/>
    <property type="molecule type" value="Genomic_DNA"/>
</dbReference>
<evidence type="ECO:0000256" key="1">
    <source>
        <dbReference type="SAM" id="Phobius"/>
    </source>
</evidence>
<feature type="transmembrane region" description="Helical" evidence="1">
    <location>
        <begin position="30"/>
        <end position="47"/>
    </location>
</feature>
<evidence type="ECO:0000259" key="2">
    <source>
        <dbReference type="Pfam" id="PF02517"/>
    </source>
</evidence>
<keyword evidence="1" id="KW-0812">Transmembrane</keyword>
<sequence>MRINEVLQWLTVLIFLVFSFSIGYEYLDILFYWVLTILIIGNVRRLFYKPYENYLFVIRRSLYVIPFFLPLFKEAKLDFLNTASGSWVALGILLGISCILPKWKDWRIALSKDFIPFNTYQSSWKRVYIIIILCAVPFAEEYFFRYFIIETAPSSRIALNIFLSAFLFFLSHYGTKWSSSSFSIYDFLIQFVFGLLSALLFVFSHSLIPSILAHLIYNSPHVINNMLNILNNFKTHKSIKEP</sequence>
<dbReference type="InterPro" id="IPR052710">
    <property type="entry name" value="CAAX_protease"/>
</dbReference>
<feature type="transmembrane region" description="Helical" evidence="1">
    <location>
        <begin position="157"/>
        <end position="175"/>
    </location>
</feature>
<feature type="transmembrane region" description="Helical" evidence="1">
    <location>
        <begin position="7"/>
        <end position="24"/>
    </location>
</feature>
<dbReference type="STRING" id="268407.PWYN_17445"/>
<evidence type="ECO:0000313" key="3">
    <source>
        <dbReference type="EMBL" id="KGE16514.1"/>
    </source>
</evidence>
<name>A0A098M2G3_9BACL</name>
<dbReference type="GO" id="GO:0004175">
    <property type="term" value="F:endopeptidase activity"/>
    <property type="evidence" value="ECO:0007669"/>
    <property type="project" value="UniProtKB-ARBA"/>
</dbReference>
<feature type="transmembrane region" description="Helical" evidence="1">
    <location>
        <begin position="84"/>
        <end position="103"/>
    </location>
</feature>
<dbReference type="InterPro" id="IPR003675">
    <property type="entry name" value="Rce1/LyrA-like_dom"/>
</dbReference>
<feature type="transmembrane region" description="Helical" evidence="1">
    <location>
        <begin position="54"/>
        <end position="72"/>
    </location>
</feature>
<dbReference type="RefSeq" id="WP_036654442.1">
    <property type="nucleotide sequence ID" value="NZ_JQCR01000003.1"/>
</dbReference>
<dbReference type="Pfam" id="PF02517">
    <property type="entry name" value="Rce1-like"/>
    <property type="match status" value="1"/>
</dbReference>
<proteinExistence type="predicted"/>
<organism evidence="3 4">
    <name type="scientific">Paenibacillus wynnii</name>
    <dbReference type="NCBI Taxonomy" id="268407"/>
    <lineage>
        <taxon>Bacteria</taxon>
        <taxon>Bacillati</taxon>
        <taxon>Bacillota</taxon>
        <taxon>Bacilli</taxon>
        <taxon>Bacillales</taxon>
        <taxon>Paenibacillaceae</taxon>
        <taxon>Paenibacillus</taxon>
    </lineage>
</organism>
<dbReference type="Proteomes" id="UP000029734">
    <property type="component" value="Unassembled WGS sequence"/>
</dbReference>
<accession>A0A098M2G3</accession>
<keyword evidence="4" id="KW-1185">Reference proteome</keyword>